<dbReference type="SUPFAM" id="SSF46689">
    <property type="entry name" value="Homeodomain-like"/>
    <property type="match status" value="1"/>
</dbReference>
<reference evidence="6 7" key="1">
    <citation type="submission" date="2015-12" db="EMBL/GenBank/DDBJ databases">
        <title>Genome sequence of Tistrella mobilis MCCC 1A02139.</title>
        <authorList>
            <person name="Lu L."/>
            <person name="Lai Q."/>
            <person name="Shao Z."/>
            <person name="Qian P."/>
        </authorList>
    </citation>
    <scope>NUCLEOTIDE SEQUENCE [LARGE SCALE GENOMIC DNA]</scope>
    <source>
        <strain evidence="6 7">MCCC 1A02139</strain>
    </source>
</reference>
<accession>A0A162K974</accession>
<feature type="DNA-binding region" description="H-T-H motif" evidence="4">
    <location>
        <begin position="33"/>
        <end position="52"/>
    </location>
</feature>
<dbReference type="InterPro" id="IPR025996">
    <property type="entry name" value="MT1864/Rv1816-like_C"/>
</dbReference>
<evidence type="ECO:0000256" key="4">
    <source>
        <dbReference type="PROSITE-ProRule" id="PRU00335"/>
    </source>
</evidence>
<dbReference type="Proteomes" id="UP000075787">
    <property type="component" value="Unassembled WGS sequence"/>
</dbReference>
<name>A0A162K974_9PROT</name>
<dbReference type="EMBL" id="LPZR01000193">
    <property type="protein sequence ID" value="KYO50736.1"/>
    <property type="molecule type" value="Genomic_DNA"/>
</dbReference>
<keyword evidence="3" id="KW-0804">Transcription</keyword>
<dbReference type="RefSeq" id="WP_062767563.1">
    <property type="nucleotide sequence ID" value="NZ_CP121045.1"/>
</dbReference>
<dbReference type="GO" id="GO:0003700">
    <property type="term" value="F:DNA-binding transcription factor activity"/>
    <property type="evidence" value="ECO:0007669"/>
    <property type="project" value="TreeGrafter"/>
</dbReference>
<dbReference type="PANTHER" id="PTHR30055:SF234">
    <property type="entry name" value="HTH-TYPE TRANSCRIPTIONAL REGULATOR BETI"/>
    <property type="match status" value="1"/>
</dbReference>
<evidence type="ECO:0000256" key="1">
    <source>
        <dbReference type="ARBA" id="ARBA00023015"/>
    </source>
</evidence>
<dbReference type="PANTHER" id="PTHR30055">
    <property type="entry name" value="HTH-TYPE TRANSCRIPTIONAL REGULATOR RUTR"/>
    <property type="match status" value="1"/>
</dbReference>
<organism evidence="6 7">
    <name type="scientific">Tistrella mobilis</name>
    <dbReference type="NCBI Taxonomy" id="171437"/>
    <lineage>
        <taxon>Bacteria</taxon>
        <taxon>Pseudomonadati</taxon>
        <taxon>Pseudomonadota</taxon>
        <taxon>Alphaproteobacteria</taxon>
        <taxon>Geminicoccales</taxon>
        <taxon>Geminicoccaceae</taxon>
        <taxon>Tistrella</taxon>
    </lineage>
</organism>
<dbReference type="AlphaFoldDB" id="A0A162K974"/>
<protein>
    <submittedName>
        <fullName evidence="6">TetR family transcriptional regulator</fullName>
    </submittedName>
</protein>
<sequence length="207" mass="21749">MARPRKDQAIDIPGRAVVETIRLLEDREPMALTMAEVAAAIGCSAPALYNHFRNRDALLRAVHDEGFRRLYDTKLAVAARTAGDAVARLREGGLAYLAFAAEHPALYRLMFAPPPLPDLAGDPFAADPGMTSLTLLRGAVEAVQAEGLLPGRDPGLVAFTLWSAVHGAASLLAAGRAPARGETPAALCRGVVDTIMGLILGNGHPDG</sequence>
<evidence type="ECO:0000256" key="3">
    <source>
        <dbReference type="ARBA" id="ARBA00023163"/>
    </source>
</evidence>
<gene>
    <name evidence="6" type="ORF">AUP44_11630</name>
</gene>
<dbReference type="OrthoDB" id="9808189at2"/>
<evidence type="ECO:0000256" key="2">
    <source>
        <dbReference type="ARBA" id="ARBA00023125"/>
    </source>
</evidence>
<feature type="domain" description="HTH tetR-type" evidence="5">
    <location>
        <begin position="10"/>
        <end position="70"/>
    </location>
</feature>
<evidence type="ECO:0000313" key="7">
    <source>
        <dbReference type="Proteomes" id="UP000075787"/>
    </source>
</evidence>
<dbReference type="InterPro" id="IPR050109">
    <property type="entry name" value="HTH-type_TetR-like_transc_reg"/>
</dbReference>
<dbReference type="InterPro" id="IPR009057">
    <property type="entry name" value="Homeodomain-like_sf"/>
</dbReference>
<dbReference type="InterPro" id="IPR036271">
    <property type="entry name" value="Tet_transcr_reg_TetR-rel_C_sf"/>
</dbReference>
<dbReference type="InterPro" id="IPR001647">
    <property type="entry name" value="HTH_TetR"/>
</dbReference>
<dbReference type="GO" id="GO:0000976">
    <property type="term" value="F:transcription cis-regulatory region binding"/>
    <property type="evidence" value="ECO:0007669"/>
    <property type="project" value="TreeGrafter"/>
</dbReference>
<proteinExistence type="predicted"/>
<dbReference type="SUPFAM" id="SSF48498">
    <property type="entry name" value="Tetracyclin repressor-like, C-terminal domain"/>
    <property type="match status" value="1"/>
</dbReference>
<keyword evidence="2 4" id="KW-0238">DNA-binding</keyword>
<dbReference type="PROSITE" id="PS50977">
    <property type="entry name" value="HTH_TETR_2"/>
    <property type="match status" value="1"/>
</dbReference>
<comment type="caution">
    <text evidence="6">The sequence shown here is derived from an EMBL/GenBank/DDBJ whole genome shotgun (WGS) entry which is preliminary data.</text>
</comment>
<dbReference type="Pfam" id="PF13305">
    <property type="entry name" value="TetR_C_33"/>
    <property type="match status" value="1"/>
</dbReference>
<evidence type="ECO:0000259" key="5">
    <source>
        <dbReference type="PROSITE" id="PS50977"/>
    </source>
</evidence>
<dbReference type="Gene3D" id="1.10.357.10">
    <property type="entry name" value="Tetracycline Repressor, domain 2"/>
    <property type="match status" value="1"/>
</dbReference>
<keyword evidence="1" id="KW-0805">Transcription regulation</keyword>
<evidence type="ECO:0000313" key="6">
    <source>
        <dbReference type="EMBL" id="KYO50736.1"/>
    </source>
</evidence>
<dbReference type="Pfam" id="PF00440">
    <property type="entry name" value="TetR_N"/>
    <property type="match status" value="1"/>
</dbReference>
<dbReference type="GeneID" id="97242879"/>